<keyword evidence="2" id="KW-1185">Reference proteome</keyword>
<dbReference type="CDD" id="cd07505">
    <property type="entry name" value="HAD_BPGM-like"/>
    <property type="match status" value="1"/>
</dbReference>
<dbReference type="InterPro" id="IPR023198">
    <property type="entry name" value="PGP-like_dom2"/>
</dbReference>
<dbReference type="Gene3D" id="1.10.150.240">
    <property type="entry name" value="Putative phosphatase, domain 2"/>
    <property type="match status" value="1"/>
</dbReference>
<gene>
    <name evidence="1" type="ORF">QQA45_06710</name>
</gene>
<dbReference type="PANTHER" id="PTHR18901:SF38">
    <property type="entry name" value="PSEUDOURIDINE-5'-PHOSPHATASE"/>
    <property type="match status" value="1"/>
</dbReference>
<dbReference type="InterPro" id="IPR036412">
    <property type="entry name" value="HAD-like_sf"/>
</dbReference>
<dbReference type="Proteomes" id="UP001225134">
    <property type="component" value="Unassembled WGS sequence"/>
</dbReference>
<reference evidence="1 2" key="1">
    <citation type="submission" date="2023-06" db="EMBL/GenBank/DDBJ databases">
        <title>Antibody response to the Sneathia vaginalis cytopathogenic toxin A during pregnancy.</title>
        <authorList>
            <person name="Mccoy Z.T."/>
            <person name="Serrano M.G."/>
            <person name="Spaine K."/>
            <person name="Edwards D.J."/>
            <person name="Buck G.A."/>
            <person name="Jefferson K."/>
        </authorList>
    </citation>
    <scope>NUCLEOTIDE SEQUENCE [LARGE SCALE GENOMIC DNA]</scope>
    <source>
        <strain evidence="1 2">CCUG 42621</strain>
    </source>
</reference>
<dbReference type="SFLD" id="SFLDS00003">
    <property type="entry name" value="Haloacid_Dehalogenase"/>
    <property type="match status" value="1"/>
</dbReference>
<comment type="caution">
    <text evidence="1">The sequence shown here is derived from an EMBL/GenBank/DDBJ whole genome shotgun (WGS) entry which is preliminary data.</text>
</comment>
<dbReference type="PANTHER" id="PTHR18901">
    <property type="entry name" value="2-DEOXYGLUCOSE-6-PHOSPHATE PHOSPHATASE 2"/>
    <property type="match status" value="1"/>
</dbReference>
<dbReference type="Gene3D" id="3.40.50.1000">
    <property type="entry name" value="HAD superfamily/HAD-like"/>
    <property type="match status" value="1"/>
</dbReference>
<dbReference type="Pfam" id="PF13419">
    <property type="entry name" value="HAD_2"/>
    <property type="match status" value="1"/>
</dbReference>
<dbReference type="EMBL" id="JASSPP010000013">
    <property type="protein sequence ID" value="MDK9581170.1"/>
    <property type="molecule type" value="Genomic_DNA"/>
</dbReference>
<evidence type="ECO:0000313" key="1">
    <source>
        <dbReference type="EMBL" id="MDK9581170.1"/>
    </source>
</evidence>
<organism evidence="1 2">
    <name type="scientific">Sneathia sanguinegens</name>
    <dbReference type="NCBI Taxonomy" id="40543"/>
    <lineage>
        <taxon>Bacteria</taxon>
        <taxon>Fusobacteriati</taxon>
        <taxon>Fusobacteriota</taxon>
        <taxon>Fusobacteriia</taxon>
        <taxon>Fusobacteriales</taxon>
        <taxon>Leptotrichiaceae</taxon>
        <taxon>Sneathia</taxon>
    </lineage>
</organism>
<name>A0ABT7HM46_9FUSO</name>
<dbReference type="InterPro" id="IPR006439">
    <property type="entry name" value="HAD-SF_hydro_IA"/>
</dbReference>
<dbReference type="NCBIfam" id="TIGR01509">
    <property type="entry name" value="HAD-SF-IA-v3"/>
    <property type="match status" value="1"/>
</dbReference>
<evidence type="ECO:0000313" key="2">
    <source>
        <dbReference type="Proteomes" id="UP001225134"/>
    </source>
</evidence>
<dbReference type="RefSeq" id="WP_285153520.1">
    <property type="nucleotide sequence ID" value="NZ_JASSPP010000013.1"/>
</dbReference>
<dbReference type="InterPro" id="IPR041492">
    <property type="entry name" value="HAD_2"/>
</dbReference>
<proteinExistence type="predicted"/>
<dbReference type="SFLD" id="SFLDG01129">
    <property type="entry name" value="C1.5:_HAD__Beta-PGM__Phosphata"/>
    <property type="match status" value="1"/>
</dbReference>
<dbReference type="InterPro" id="IPR023214">
    <property type="entry name" value="HAD_sf"/>
</dbReference>
<protein>
    <submittedName>
        <fullName evidence="1">HAD family phosphatase</fullName>
    </submittedName>
</protein>
<sequence length="217" mass="24911">MKFKNIDLFIFDMDGLIFETEKLYLKFLPEVMKQLGYTPDINTINQTIGMNLSSMKQLYENKYGKDFPFATLSEKVYEKLIDHNEKYGLELVPGVLDVLNYLHDKGKKCVIASSSGIDIIKKYIKKNNLEKYFCDYTAGNEITHGKPNPEIFLLAARKQNVNPNNCMVFEDSYNGIRAGVNANMHTIMIPNVQKANAEMENISSLILKNIKEILMYI</sequence>
<accession>A0ABT7HM46</accession>
<dbReference type="SFLD" id="SFLDG01135">
    <property type="entry name" value="C1.5.6:_HAD__Beta-PGM__Phospha"/>
    <property type="match status" value="1"/>
</dbReference>
<dbReference type="SUPFAM" id="SSF56784">
    <property type="entry name" value="HAD-like"/>
    <property type="match status" value="1"/>
</dbReference>